<comment type="caution">
    <text evidence="6">The sequence shown here is derived from an EMBL/GenBank/DDBJ whole genome shotgun (WGS) entry which is preliminary data.</text>
</comment>
<dbReference type="EMBL" id="JAVRRL010000117">
    <property type="protein sequence ID" value="KAK5107527.1"/>
    <property type="molecule type" value="Genomic_DNA"/>
</dbReference>
<feature type="region of interest" description="Disordered" evidence="5">
    <location>
        <begin position="1"/>
        <end position="28"/>
    </location>
</feature>
<keyword evidence="3" id="KW-0576">Peroxisome</keyword>
<dbReference type="PANTHER" id="PTHR12652">
    <property type="entry name" value="PEROXISOMAL BIOGENESIS FACTOR 11"/>
    <property type="match status" value="1"/>
</dbReference>
<dbReference type="GO" id="GO:0005778">
    <property type="term" value="C:peroxisomal membrane"/>
    <property type="evidence" value="ECO:0007669"/>
    <property type="project" value="UniProtKB-SubCell"/>
</dbReference>
<dbReference type="InterPro" id="IPR008733">
    <property type="entry name" value="PEX11"/>
</dbReference>
<dbReference type="AlphaFoldDB" id="A0AAN7YBX6"/>
<evidence type="ECO:0000313" key="6">
    <source>
        <dbReference type="EMBL" id="KAK5107527.1"/>
    </source>
</evidence>
<sequence>MSDPVAEPGAPTGAPKIPEANEKSVSAEVQKRVPNRLLRLAASPDSVLLRLNKILAQPGGLPAFLSTFNYTLYLLAYLETKVPASLKVRLYQLLNRTTSTPSLAPTTPGAPSPIMNLALMIGSARTTLRLFGLLPMYAGLRRLMQGPKPGQDQVLYMNSVVQLGMYMTFQFLENVALLTDNKILPASYTAKYTARSGGTTAKIYLWAYRAWFGGILCDFVRLGREAQLEASKRSSSGSEVSVKDNEKTDQEWWSQAVVPMAWTPMAAHCATEGGIPGFNVGIMGASGFMAGLGKVSDLWAKTAE</sequence>
<accession>A0AAN7YBX6</accession>
<proteinExistence type="predicted"/>
<dbReference type="Proteomes" id="UP001310890">
    <property type="component" value="Unassembled WGS sequence"/>
</dbReference>
<evidence type="ECO:0000256" key="4">
    <source>
        <dbReference type="ARBA" id="ARBA00046271"/>
    </source>
</evidence>
<dbReference type="Pfam" id="PF05648">
    <property type="entry name" value="PEX11"/>
    <property type="match status" value="1"/>
</dbReference>
<dbReference type="GO" id="GO:0016559">
    <property type="term" value="P:peroxisome fission"/>
    <property type="evidence" value="ECO:0007669"/>
    <property type="project" value="InterPro"/>
</dbReference>
<evidence type="ECO:0000256" key="5">
    <source>
        <dbReference type="SAM" id="MobiDB-lite"/>
    </source>
</evidence>
<evidence type="ECO:0000256" key="2">
    <source>
        <dbReference type="ARBA" id="ARBA00023136"/>
    </source>
</evidence>
<keyword evidence="1" id="KW-0962">Peroxisome biogenesis</keyword>
<keyword evidence="2" id="KW-0472">Membrane</keyword>
<gene>
    <name evidence="6" type="ORF">LTR62_001057</name>
</gene>
<protein>
    <submittedName>
        <fullName evidence="6">Uncharacterized protein</fullName>
    </submittedName>
</protein>
<reference evidence="6" key="1">
    <citation type="submission" date="2023-08" db="EMBL/GenBank/DDBJ databases">
        <title>Black Yeasts Isolated from many extreme environments.</title>
        <authorList>
            <person name="Coleine C."/>
            <person name="Stajich J.E."/>
            <person name="Selbmann L."/>
        </authorList>
    </citation>
    <scope>NUCLEOTIDE SEQUENCE</scope>
    <source>
        <strain evidence="6">CCFEE 5401</strain>
    </source>
</reference>
<evidence type="ECO:0000256" key="1">
    <source>
        <dbReference type="ARBA" id="ARBA00022593"/>
    </source>
</evidence>
<name>A0AAN7YBX6_9PEZI</name>
<organism evidence="6 7">
    <name type="scientific">Meristemomyces frigidus</name>
    <dbReference type="NCBI Taxonomy" id="1508187"/>
    <lineage>
        <taxon>Eukaryota</taxon>
        <taxon>Fungi</taxon>
        <taxon>Dikarya</taxon>
        <taxon>Ascomycota</taxon>
        <taxon>Pezizomycotina</taxon>
        <taxon>Dothideomycetes</taxon>
        <taxon>Dothideomycetidae</taxon>
        <taxon>Mycosphaerellales</taxon>
        <taxon>Teratosphaeriaceae</taxon>
        <taxon>Meristemomyces</taxon>
    </lineage>
</organism>
<evidence type="ECO:0000256" key="3">
    <source>
        <dbReference type="ARBA" id="ARBA00023140"/>
    </source>
</evidence>
<dbReference type="PANTHER" id="PTHR12652:SF25">
    <property type="entry name" value="MICROBODY (PEROXISOME) PROLIFERATION PROTEIN PEROXIN 11C (EUROFUNG)"/>
    <property type="match status" value="1"/>
</dbReference>
<evidence type="ECO:0000313" key="7">
    <source>
        <dbReference type="Proteomes" id="UP001310890"/>
    </source>
</evidence>
<comment type="subcellular location">
    <subcellularLocation>
        <location evidence="4">Peroxisome membrane</location>
    </subcellularLocation>
</comment>